<comment type="caution">
    <text evidence="4">The sequence shown here is derived from an EMBL/GenBank/DDBJ whole genome shotgun (WGS) entry which is preliminary data.</text>
</comment>
<feature type="coiled-coil region" evidence="1">
    <location>
        <begin position="112"/>
        <end position="146"/>
    </location>
</feature>
<dbReference type="FunFam" id="2.30.29.30:FF:000041">
    <property type="entry name" value="TBC1 domain family member 9 isoform X1"/>
    <property type="match status" value="1"/>
</dbReference>
<feature type="domain" description="GRAM" evidence="3">
    <location>
        <begin position="292"/>
        <end position="360"/>
    </location>
</feature>
<evidence type="ECO:0000313" key="5">
    <source>
        <dbReference type="Proteomes" id="UP000230750"/>
    </source>
</evidence>
<dbReference type="CDD" id="cd13351">
    <property type="entry name" value="PH-GRAM1_TCB1D9_TCB1D9B"/>
    <property type="match status" value="1"/>
</dbReference>
<evidence type="ECO:0000259" key="3">
    <source>
        <dbReference type="SMART" id="SM00568"/>
    </source>
</evidence>
<sequence>MWVKPEEVLLANALWITERANPFFVLQRRKGHGGGGLTSLVIGTIDSVLDNNTDPYRILHQTNDSDISYALASSMHKREIIRHWEWLEQNLMETLGNFDSDTDVTEFVKCKIESLVANTESTEEQLKEANEESKNFKSAHDKWRRLFNLPEDEKLVNYYSCSYWKGKVPRQGWMYLSVNHCCFYSFMLGTESRQVIRWIEATRLERSNTVLFPESIRISTRDASYFFSMFVSTDETFSLMEQLANLAMKQLLSEDGYQEDRNLPVRSKVKKMKAPKRVSYVKRDLDAKARSEVYRQFFRLPVTERLDGSTPCTLWTPYNKSYVNGTLFLSNNYICFSSKVAKLVHLIIPMREVTVVEKVENSNMIQEGLHISTRGRMTFLFASLKDRDFLVQHISDFLSKTTENTRPSGDTSSLTSLGSLGSPRASESIESRGSSSPVGPTPASGPVDPPDEDSSTKSPIDVPSTKMTSGVSDSPVGSADSFKGAEEGEAIEMKVTKKDEGSGSQDDNAVFLDEMNAKLGE</sequence>
<feature type="compositionally biased region" description="Low complexity" evidence="2">
    <location>
        <begin position="408"/>
        <end position="436"/>
    </location>
</feature>
<dbReference type="STRING" id="307972.A0A2G8JJY9"/>
<evidence type="ECO:0000256" key="2">
    <source>
        <dbReference type="SAM" id="MobiDB-lite"/>
    </source>
</evidence>
<dbReference type="InterPro" id="IPR036014">
    <property type="entry name" value="TCB1D9/TCB1D9B_PH-GRAM1"/>
</dbReference>
<feature type="compositionally biased region" description="Basic and acidic residues" evidence="2">
    <location>
        <begin position="483"/>
        <end position="501"/>
    </location>
</feature>
<proteinExistence type="predicted"/>
<dbReference type="FunFam" id="2.30.29.30:FF:000013">
    <property type="entry name" value="Putative TBC1 domain family member 8B"/>
    <property type="match status" value="1"/>
</dbReference>
<evidence type="ECO:0000313" key="4">
    <source>
        <dbReference type="EMBL" id="PIK36064.1"/>
    </source>
</evidence>
<dbReference type="InterPro" id="IPR036017">
    <property type="entry name" value="TCB1D9/TCB1D9B_PH-GRAM2"/>
</dbReference>
<dbReference type="CDD" id="cd13354">
    <property type="entry name" value="PH-GRAM2_TCB1D9_TCB1D9B"/>
    <property type="match status" value="1"/>
</dbReference>
<feature type="region of interest" description="Disordered" evidence="2">
    <location>
        <begin position="401"/>
        <end position="521"/>
    </location>
</feature>
<dbReference type="Proteomes" id="UP000230750">
    <property type="component" value="Unassembled WGS sequence"/>
</dbReference>
<reference evidence="4 5" key="1">
    <citation type="journal article" date="2017" name="PLoS Biol.">
        <title>The sea cucumber genome provides insights into morphological evolution and visceral regeneration.</title>
        <authorList>
            <person name="Zhang X."/>
            <person name="Sun L."/>
            <person name="Yuan J."/>
            <person name="Sun Y."/>
            <person name="Gao Y."/>
            <person name="Zhang L."/>
            <person name="Li S."/>
            <person name="Dai H."/>
            <person name="Hamel J.F."/>
            <person name="Liu C."/>
            <person name="Yu Y."/>
            <person name="Liu S."/>
            <person name="Lin W."/>
            <person name="Guo K."/>
            <person name="Jin S."/>
            <person name="Xu P."/>
            <person name="Storey K.B."/>
            <person name="Huan P."/>
            <person name="Zhang T."/>
            <person name="Zhou Y."/>
            <person name="Zhang J."/>
            <person name="Lin C."/>
            <person name="Li X."/>
            <person name="Xing L."/>
            <person name="Huo D."/>
            <person name="Sun M."/>
            <person name="Wang L."/>
            <person name="Mercier A."/>
            <person name="Li F."/>
            <person name="Yang H."/>
            <person name="Xiang J."/>
        </authorList>
    </citation>
    <scope>NUCLEOTIDE SEQUENCE [LARGE SCALE GENOMIC DNA]</scope>
    <source>
        <strain evidence="4">Shaxun</strain>
        <tissue evidence="4">Muscle</tissue>
    </source>
</reference>
<dbReference type="OrthoDB" id="17687at2759"/>
<feature type="domain" description="GRAM" evidence="3">
    <location>
        <begin position="141"/>
        <end position="208"/>
    </location>
</feature>
<dbReference type="Pfam" id="PF02893">
    <property type="entry name" value="GRAM"/>
    <property type="match status" value="2"/>
</dbReference>
<dbReference type="EMBL" id="MRZV01001753">
    <property type="protein sequence ID" value="PIK36064.1"/>
    <property type="molecule type" value="Genomic_DNA"/>
</dbReference>
<keyword evidence="5" id="KW-1185">Reference proteome</keyword>
<dbReference type="PANTHER" id="PTHR47666">
    <property type="entry name" value="PROTEIN VASCULAR ASSOCIATED DEATH 1, CHLOROPLASTIC"/>
    <property type="match status" value="1"/>
</dbReference>
<accession>A0A2G8JJY9</accession>
<dbReference type="PANTHER" id="PTHR47666:SF1">
    <property type="entry name" value="PROTEIN VASCULAR ASSOCIATED DEATH 1, CHLOROPLASTIC"/>
    <property type="match status" value="1"/>
</dbReference>
<evidence type="ECO:0000256" key="1">
    <source>
        <dbReference type="SAM" id="Coils"/>
    </source>
</evidence>
<keyword evidence="1" id="KW-0175">Coiled coil</keyword>
<gene>
    <name evidence="4" type="ORF">BSL78_27110</name>
</gene>
<organism evidence="4 5">
    <name type="scientific">Stichopus japonicus</name>
    <name type="common">Sea cucumber</name>
    <dbReference type="NCBI Taxonomy" id="307972"/>
    <lineage>
        <taxon>Eukaryota</taxon>
        <taxon>Metazoa</taxon>
        <taxon>Echinodermata</taxon>
        <taxon>Eleutherozoa</taxon>
        <taxon>Echinozoa</taxon>
        <taxon>Holothuroidea</taxon>
        <taxon>Aspidochirotacea</taxon>
        <taxon>Aspidochirotida</taxon>
        <taxon>Stichopodidae</taxon>
        <taxon>Apostichopus</taxon>
    </lineage>
</organism>
<dbReference type="InterPro" id="IPR004182">
    <property type="entry name" value="GRAM"/>
</dbReference>
<dbReference type="SMART" id="SM00568">
    <property type="entry name" value="GRAM"/>
    <property type="match status" value="2"/>
</dbReference>
<dbReference type="InterPro" id="IPR011993">
    <property type="entry name" value="PH-like_dom_sf"/>
</dbReference>
<protein>
    <recommendedName>
        <fullName evidence="3">GRAM domain-containing protein</fullName>
    </recommendedName>
</protein>
<dbReference type="Gene3D" id="2.30.29.30">
    <property type="entry name" value="Pleckstrin-homology domain (PH domain)/Phosphotyrosine-binding domain (PTB)"/>
    <property type="match status" value="2"/>
</dbReference>
<name>A0A2G8JJY9_STIJA</name>
<dbReference type="AlphaFoldDB" id="A0A2G8JJY9"/>